<feature type="domain" description="VOC" evidence="1">
    <location>
        <begin position="5"/>
        <end position="130"/>
    </location>
</feature>
<reference evidence="2 3" key="1">
    <citation type="submission" date="2021-04" db="EMBL/GenBank/DDBJ databases">
        <authorList>
            <person name="Rakotoarivonina H."/>
        </authorList>
    </citation>
    <scope>NUCLEOTIDE SEQUENCE [LARGE SCALE GENOMIC DNA]</scope>
    <source>
        <strain evidence="2 3">XE</strain>
    </source>
</reference>
<dbReference type="PANTHER" id="PTHR40265:SF1">
    <property type="entry name" value="GLYOXALASE-LIKE DOMAIN-CONTAINING PROTEIN"/>
    <property type="match status" value="1"/>
</dbReference>
<dbReference type="InterPro" id="IPR037523">
    <property type="entry name" value="VOC_core"/>
</dbReference>
<name>A0ABM8V7H5_THEXY</name>
<dbReference type="InterPro" id="IPR029068">
    <property type="entry name" value="Glyas_Bleomycin-R_OHBP_Dase"/>
</dbReference>
<keyword evidence="3" id="KW-1185">Reference proteome</keyword>
<sequence>MSITHVDHVLIAVTDLDEAAKQYERLGFHITEGGTHPGLGTANRLAVLDTGYLELIAVRDKAAAWPELVRHLEQFGQGLFSFAFASDDLDADVEGFRSRAAAKLTSLTIEEPREGVLETPGGKRRGWRKADVSGGNGVNPFLIRHDQDGEALRNRLFGDRPPHPHPLGYGRIDRLEVVFPTLEEGEACFRDGYGLRRVGEQSVCPSRQGDRVFFPLSDGQLEVIAPNSADSPLQDFVTRRGYGLRGVVLTVPDPDAAAGALEARGVRFIRSSASGAVQIDPAEAAGARLILIKG</sequence>
<dbReference type="Gene3D" id="3.10.180.10">
    <property type="entry name" value="2,3-Dihydroxybiphenyl 1,2-Dioxygenase, domain 1"/>
    <property type="match status" value="2"/>
</dbReference>
<dbReference type="Proteomes" id="UP000681526">
    <property type="component" value="Unassembled WGS sequence"/>
</dbReference>
<dbReference type="RefSeq" id="WP_213485705.1">
    <property type="nucleotide sequence ID" value="NZ_CAJRAY010000083.1"/>
</dbReference>
<evidence type="ECO:0000313" key="2">
    <source>
        <dbReference type="EMBL" id="CAG5091682.1"/>
    </source>
</evidence>
<evidence type="ECO:0000259" key="1">
    <source>
        <dbReference type="PROSITE" id="PS51819"/>
    </source>
</evidence>
<comment type="caution">
    <text evidence="2">The sequence shown here is derived from an EMBL/GenBank/DDBJ whole genome shotgun (WGS) entry which is preliminary data.</text>
</comment>
<evidence type="ECO:0000313" key="3">
    <source>
        <dbReference type="Proteomes" id="UP000681526"/>
    </source>
</evidence>
<dbReference type="InterPro" id="IPR025870">
    <property type="entry name" value="Glyoxalase-like_dom"/>
</dbReference>
<organism evidence="2 3">
    <name type="scientific">Thermobacillus xylanilyticus</name>
    <dbReference type="NCBI Taxonomy" id="76633"/>
    <lineage>
        <taxon>Bacteria</taxon>
        <taxon>Bacillati</taxon>
        <taxon>Bacillota</taxon>
        <taxon>Bacilli</taxon>
        <taxon>Bacillales</taxon>
        <taxon>Paenibacillaceae</taxon>
        <taxon>Thermobacillus</taxon>
    </lineage>
</organism>
<dbReference type="PROSITE" id="PS51819">
    <property type="entry name" value="VOC"/>
    <property type="match status" value="2"/>
</dbReference>
<proteinExistence type="predicted"/>
<gene>
    <name evidence="2" type="primary">txxe 2785</name>
    <name evidence="2" type="ORF">TXXE_16110</name>
</gene>
<dbReference type="PANTHER" id="PTHR40265">
    <property type="entry name" value="BLL2707 PROTEIN"/>
    <property type="match status" value="1"/>
</dbReference>
<dbReference type="EMBL" id="CAJRAY010000083">
    <property type="protein sequence ID" value="CAG5091682.1"/>
    <property type="molecule type" value="Genomic_DNA"/>
</dbReference>
<accession>A0ABM8V7H5</accession>
<feature type="domain" description="VOC" evidence="1">
    <location>
        <begin position="171"/>
        <end position="294"/>
    </location>
</feature>
<dbReference type="Pfam" id="PF13468">
    <property type="entry name" value="Glyoxalase_3"/>
    <property type="match status" value="1"/>
</dbReference>
<dbReference type="SUPFAM" id="SSF54593">
    <property type="entry name" value="Glyoxalase/Bleomycin resistance protein/Dihydroxybiphenyl dioxygenase"/>
    <property type="match status" value="2"/>
</dbReference>
<protein>
    <submittedName>
        <fullName evidence="2">Glyoxalase/bleomycin resistance protein/dioxygenase</fullName>
    </submittedName>
</protein>